<dbReference type="PANTHER" id="PTHR37829:SF3">
    <property type="entry name" value="PROTEIN JAYE-RELATED"/>
    <property type="match status" value="1"/>
</dbReference>
<accession>A0A1Y1QPN6</accession>
<keyword evidence="1" id="KW-0472">Membrane</keyword>
<dbReference type="PANTHER" id="PTHR37829">
    <property type="entry name" value="PHAGE-LIKE ELEMENT PBSX PROTEIN XKDT"/>
    <property type="match status" value="1"/>
</dbReference>
<keyword evidence="1" id="KW-0812">Transmembrane</keyword>
<sequence>MSATKPTIPTLQAIRDRMMADVAYYLPGSGNRPYKSVLSVLVTVFAAAVWSLYLFADWILRQLDPATADEAWLVIWGDKLGVPRKPDTVATGSVTLSGNGTIPAGTLLQSSDQRRYVTLAEGVAGSPIAFQSQAAGYAGNIPTPSTLSLVNPIAGVQLIGSATAITGGLDAETLSAWAQRISDQLQQMQQIGDADDYARWAKAAHTAITDAWVYGNTPALGDITIYCLLTPGVDAVTVLQEAEGVLDRTRNVCGHVILRTPATLPITVRIAGIPSDARPFITADIAALIQSKRTRTAVLYPEELERLIANNTDAEFVLLEPVRKVIASDTEIMSLSGVTYE</sequence>
<reference evidence="3 4" key="1">
    <citation type="submission" date="2017-01" db="EMBL/GenBank/DDBJ databases">
        <title>Novel large sulfur bacteria in the metagenomes of groundwater-fed chemosynthetic microbial mats in the Lake Huron basin.</title>
        <authorList>
            <person name="Sharrar A.M."/>
            <person name="Flood B.E."/>
            <person name="Bailey J.V."/>
            <person name="Jones D.S."/>
            <person name="Biddanda B."/>
            <person name="Ruberg S.A."/>
            <person name="Marcus D.N."/>
            <person name="Dick G.J."/>
        </authorList>
    </citation>
    <scope>NUCLEOTIDE SEQUENCE [LARGE SCALE GENOMIC DNA]</scope>
    <source>
        <strain evidence="3">A8</strain>
    </source>
</reference>
<dbReference type="Pfam" id="PF04865">
    <property type="entry name" value="Baseplate_J"/>
    <property type="match status" value="1"/>
</dbReference>
<protein>
    <recommendedName>
        <fullName evidence="2">Baseplate protein J-like barrel domain-containing protein</fullName>
    </recommendedName>
</protein>
<evidence type="ECO:0000256" key="1">
    <source>
        <dbReference type="SAM" id="Phobius"/>
    </source>
</evidence>
<evidence type="ECO:0000313" key="4">
    <source>
        <dbReference type="Proteomes" id="UP000192491"/>
    </source>
</evidence>
<gene>
    <name evidence="3" type="ORF">BWK73_19135</name>
</gene>
<evidence type="ECO:0000259" key="2">
    <source>
        <dbReference type="Pfam" id="PF04865"/>
    </source>
</evidence>
<dbReference type="InterPro" id="IPR006949">
    <property type="entry name" value="Barrel_Baseplate_J-like"/>
</dbReference>
<proteinExistence type="predicted"/>
<feature type="transmembrane region" description="Helical" evidence="1">
    <location>
        <begin position="36"/>
        <end position="56"/>
    </location>
</feature>
<keyword evidence="1" id="KW-1133">Transmembrane helix</keyword>
<feature type="domain" description="Baseplate protein J-like barrel" evidence="2">
    <location>
        <begin position="94"/>
        <end position="168"/>
    </location>
</feature>
<dbReference type="EMBL" id="MTEJ01000102">
    <property type="protein sequence ID" value="OQX10873.1"/>
    <property type="molecule type" value="Genomic_DNA"/>
</dbReference>
<dbReference type="AlphaFoldDB" id="A0A1Y1QPN6"/>
<dbReference type="InterPro" id="IPR052399">
    <property type="entry name" value="Phage_Baseplate_Assmbl_Protein"/>
</dbReference>
<name>A0A1Y1QPN6_9GAMM</name>
<comment type="caution">
    <text evidence="3">The sequence shown here is derived from an EMBL/GenBank/DDBJ whole genome shotgun (WGS) entry which is preliminary data.</text>
</comment>
<organism evidence="3 4">
    <name type="scientific">Thiothrix lacustris</name>
    <dbReference type="NCBI Taxonomy" id="525917"/>
    <lineage>
        <taxon>Bacteria</taxon>
        <taxon>Pseudomonadati</taxon>
        <taxon>Pseudomonadota</taxon>
        <taxon>Gammaproteobacteria</taxon>
        <taxon>Thiotrichales</taxon>
        <taxon>Thiotrichaceae</taxon>
        <taxon>Thiothrix</taxon>
    </lineage>
</organism>
<evidence type="ECO:0000313" key="3">
    <source>
        <dbReference type="EMBL" id="OQX10873.1"/>
    </source>
</evidence>
<dbReference type="Proteomes" id="UP000192491">
    <property type="component" value="Unassembled WGS sequence"/>
</dbReference>